<dbReference type="Proteomes" id="UP000500953">
    <property type="component" value="Chromosome"/>
</dbReference>
<dbReference type="AlphaFoldDB" id="A0A6G9ZE52"/>
<gene>
    <name evidence="1" type="ORF">F6W96_41565</name>
</gene>
<dbReference type="EMBL" id="CP046173">
    <property type="protein sequence ID" value="QIS23818.1"/>
    <property type="molecule type" value="Genomic_DNA"/>
</dbReference>
<protein>
    <submittedName>
        <fullName evidence="1">Uncharacterized protein</fullName>
    </submittedName>
</protein>
<sequence length="365" mass="38766">MSGIEEALIFDNSDQLPNFGPPFMAHAPASSAPTLAPLTRTHDVGAVLTTCDEATAKEAIRRIRRANPAAAILLDASRYSGKSRGIGASCITADWINMQVRVGLRWALTDSGYIPAGDLTALHAVLAWGAELTQVVTALPLAIRWLTVDRDALIAELTAAGKPVALMLESEGDPLATKEAVTGLIAILRCPVPVLMLRSDTSVLGALAHGAAAVSVGTKSGLRHIYPITDDDDAFIPPPSPSAYVPALKSYKRLTTIEDGITRNPNLDVWKCNCSVCQGRSLAWIVFHPDPETAAFEHSLAAQSDVAKTILAHPPGTRGSEWKTMCAVAQVNHDQIVKKNGKTWEPADALSAWVSSTPHPQASTP</sequence>
<reference evidence="1 2" key="1">
    <citation type="journal article" date="2019" name="ACS Chem. Biol.">
        <title>Identification and Mobilization of a Cryptic Antibiotic Biosynthesis Gene Locus from a Human-Pathogenic Nocardia Isolate.</title>
        <authorList>
            <person name="Herisse M."/>
            <person name="Ishida K."/>
            <person name="Porter J.L."/>
            <person name="Howden B."/>
            <person name="Hertweck C."/>
            <person name="Stinear T.P."/>
            <person name="Pidot S.J."/>
        </authorList>
    </citation>
    <scope>NUCLEOTIDE SEQUENCE [LARGE SCALE GENOMIC DNA]</scope>
    <source>
        <strain evidence="1 2">AUSMDU00012715</strain>
    </source>
</reference>
<evidence type="ECO:0000313" key="2">
    <source>
        <dbReference type="Proteomes" id="UP000500953"/>
    </source>
</evidence>
<organism evidence="1 2">
    <name type="scientific">Nocardia terpenica</name>
    <dbReference type="NCBI Taxonomy" id="455432"/>
    <lineage>
        <taxon>Bacteria</taxon>
        <taxon>Bacillati</taxon>
        <taxon>Actinomycetota</taxon>
        <taxon>Actinomycetes</taxon>
        <taxon>Mycobacteriales</taxon>
        <taxon>Nocardiaceae</taxon>
        <taxon>Nocardia</taxon>
    </lineage>
</organism>
<name>A0A6G9ZE52_9NOCA</name>
<dbReference type="RefSeq" id="WP_167491130.1">
    <property type="nucleotide sequence ID" value="NZ_CP046173.1"/>
</dbReference>
<proteinExistence type="predicted"/>
<accession>A0A6G9ZE52</accession>
<evidence type="ECO:0000313" key="1">
    <source>
        <dbReference type="EMBL" id="QIS23818.1"/>
    </source>
</evidence>